<protein>
    <recommendedName>
        <fullName evidence="2">Inner kinetochore subunit AME1 domain-containing protein</fullName>
    </recommendedName>
</protein>
<feature type="compositionally biased region" description="Polar residues" evidence="1">
    <location>
        <begin position="247"/>
        <end position="258"/>
    </location>
</feature>
<dbReference type="Proteomes" id="UP000469558">
    <property type="component" value="Unassembled WGS sequence"/>
</dbReference>
<feature type="region of interest" description="Disordered" evidence="1">
    <location>
        <begin position="327"/>
        <end position="396"/>
    </location>
</feature>
<evidence type="ECO:0000256" key="1">
    <source>
        <dbReference type="SAM" id="MobiDB-lite"/>
    </source>
</evidence>
<organism evidence="3 4">
    <name type="scientific">Lachnellula suecica</name>
    <dbReference type="NCBI Taxonomy" id="602035"/>
    <lineage>
        <taxon>Eukaryota</taxon>
        <taxon>Fungi</taxon>
        <taxon>Dikarya</taxon>
        <taxon>Ascomycota</taxon>
        <taxon>Pezizomycotina</taxon>
        <taxon>Leotiomycetes</taxon>
        <taxon>Helotiales</taxon>
        <taxon>Lachnaceae</taxon>
        <taxon>Lachnellula</taxon>
    </lineage>
</organism>
<dbReference type="EMBL" id="QGMK01000061">
    <property type="protein sequence ID" value="TVY84711.1"/>
    <property type="molecule type" value="Genomic_DNA"/>
</dbReference>
<feature type="region of interest" description="Disordered" evidence="1">
    <location>
        <begin position="1"/>
        <end position="209"/>
    </location>
</feature>
<feature type="compositionally biased region" description="Low complexity" evidence="1">
    <location>
        <begin position="110"/>
        <end position="124"/>
    </location>
</feature>
<feature type="compositionally biased region" description="Polar residues" evidence="1">
    <location>
        <begin position="66"/>
        <end position="81"/>
    </location>
</feature>
<keyword evidence="4" id="KW-1185">Reference proteome</keyword>
<feature type="compositionally biased region" description="Pro residues" evidence="1">
    <location>
        <begin position="36"/>
        <end position="59"/>
    </location>
</feature>
<feature type="region of interest" description="Disordered" evidence="1">
    <location>
        <begin position="228"/>
        <end position="308"/>
    </location>
</feature>
<gene>
    <name evidence="3" type="ORF">LSUE1_G001065</name>
</gene>
<feature type="domain" description="Inner kinetochore subunit AME1" evidence="2">
    <location>
        <begin position="426"/>
        <end position="614"/>
    </location>
</feature>
<reference evidence="3 4" key="1">
    <citation type="submission" date="2018-05" db="EMBL/GenBank/DDBJ databases">
        <title>Genome sequencing and assembly of the regulated plant pathogen Lachnellula willkommii and related sister species for the development of diagnostic species identification markers.</title>
        <authorList>
            <person name="Giroux E."/>
            <person name="Bilodeau G."/>
        </authorList>
    </citation>
    <scope>NUCLEOTIDE SEQUENCE [LARGE SCALE GENOMIC DNA]</scope>
    <source>
        <strain evidence="3 4">CBS 268.59</strain>
    </source>
</reference>
<dbReference type="AlphaFoldDB" id="A0A8T9CGX0"/>
<accession>A0A8T9CGX0</accession>
<name>A0A8T9CGX0_9HELO</name>
<feature type="compositionally biased region" description="Basic and acidic residues" evidence="1">
    <location>
        <begin position="373"/>
        <end position="385"/>
    </location>
</feature>
<comment type="caution">
    <text evidence="3">The sequence shown here is derived from an EMBL/GenBank/DDBJ whole genome shotgun (WGS) entry which is preliminary data.</text>
</comment>
<sequence length="624" mass="69032">MASREERMQQRLRGSQRRQVKDVEFALVIPAAPASDPIPDPEPDPPNQQTPQLELPPLPSGRRTPATRSRAQPTPNGSVSQDGRVPVMRSGNVDANISAKRRKLNTDVEPPSSGSSRSRAAPHPDVYNLPEDEPQDPLIAGDSNVPDENEIAAREPELVPEPQLEPEPPVSQRRARTARTPSLPPQLAEEVTESPADAPGSGHRSRPVVANAVSASLHLQIVQNDSIVEIEAETPVRAKRKRAKTSPAPTSLKLSQEQDNIEELGASIDDMDELSPEQPVKRPRKRKVVVEQEPSIVEEDTNIPVEQEEAEAIDDLQAAAILEKNRGRRASARFQPEPSADLDDVGVRNASRSKRRKVQKSSTPVKQSHPKKLSKEAKKGPRKEGQTSSRGPPISVVVHRLTEQHLYDDDESDVDMLNSEIPYAKRGGVNAIDVLSGLCQEIVTSGLERIEEGRNVAEDRLLQREYATKWRALKSFGEELQARLREHTINLDNSYSLERRVREQQKKKLGLRDDILRVRAERQQIALRMDEIRIKHESEANKAQERDTLNTATYDIELAVERGKSSHPIVAADGSVKRSGLDVLLKGVAGEVSNKSDSGGVLKHIKDFNAFLERAASALESMKA</sequence>
<evidence type="ECO:0000259" key="2">
    <source>
        <dbReference type="Pfam" id="PF20994"/>
    </source>
</evidence>
<dbReference type="InterPro" id="IPR048743">
    <property type="entry name" value="AME1"/>
</dbReference>
<dbReference type="Pfam" id="PF20994">
    <property type="entry name" value="CENPU"/>
    <property type="match status" value="1"/>
</dbReference>
<feature type="compositionally biased region" description="Acidic residues" evidence="1">
    <location>
        <begin position="296"/>
        <end position="308"/>
    </location>
</feature>
<dbReference type="OrthoDB" id="5377952at2759"/>
<evidence type="ECO:0000313" key="3">
    <source>
        <dbReference type="EMBL" id="TVY84711.1"/>
    </source>
</evidence>
<evidence type="ECO:0000313" key="4">
    <source>
        <dbReference type="Proteomes" id="UP000469558"/>
    </source>
</evidence>
<proteinExistence type="predicted"/>